<dbReference type="Pfam" id="PF18935">
    <property type="entry name" value="DUF5683"/>
    <property type="match status" value="1"/>
</dbReference>
<keyword evidence="2" id="KW-1133">Transmembrane helix</keyword>
<dbReference type="Proteomes" id="UP001204798">
    <property type="component" value="Unassembled WGS sequence"/>
</dbReference>
<accession>A0ABT2EIM0</accession>
<sequence>MREGEEVERLLTQANVERMRGNFLAARRLIEQALQKAPERADVHELLGDVYKAVGDLQSALECYRKSRELDPKRRSAEEKFAATLLEINPPTVSEEVPFLPKNPTFAVILSALLPGAGQVYNEQWLKGIAMCVVALISLGYFLQFYHQIRSAATVFPTLGQVQQQLEQASVGEILLLLFAGLTAFCVWTWSILDAYNTARKFQQQQKQQTPPTSEGGQNR</sequence>
<feature type="transmembrane region" description="Helical" evidence="2">
    <location>
        <begin position="174"/>
        <end position="193"/>
    </location>
</feature>
<evidence type="ECO:0000313" key="5">
    <source>
        <dbReference type="Proteomes" id="UP001204798"/>
    </source>
</evidence>
<protein>
    <submittedName>
        <fullName evidence="4">Tetratricopeptide (TPR) repeat protein</fullName>
    </submittedName>
</protein>
<dbReference type="EMBL" id="JANUCP010000001">
    <property type="protein sequence ID" value="MCS3917792.1"/>
    <property type="molecule type" value="Genomic_DNA"/>
</dbReference>
<reference evidence="4 5" key="1">
    <citation type="submission" date="2022-08" db="EMBL/GenBank/DDBJ databases">
        <title>Bacterial and archaeal communities from various locations to study Microbial Dark Matter (Phase II).</title>
        <authorList>
            <person name="Stepanauskas R."/>
        </authorList>
    </citation>
    <scope>NUCLEOTIDE SEQUENCE [LARGE SCALE GENOMIC DNA]</scope>
    <source>
        <strain evidence="4 5">PD1</strain>
    </source>
</reference>
<keyword evidence="1" id="KW-0802">TPR repeat</keyword>
<evidence type="ECO:0000256" key="2">
    <source>
        <dbReference type="SAM" id="Phobius"/>
    </source>
</evidence>
<dbReference type="Pfam" id="PF13424">
    <property type="entry name" value="TPR_12"/>
    <property type="match status" value="1"/>
</dbReference>
<comment type="caution">
    <text evidence="4">The sequence shown here is derived from an EMBL/GenBank/DDBJ whole genome shotgun (WGS) entry which is preliminary data.</text>
</comment>
<evidence type="ECO:0000259" key="3">
    <source>
        <dbReference type="Pfam" id="PF18935"/>
    </source>
</evidence>
<dbReference type="RefSeq" id="WP_259092327.1">
    <property type="nucleotide sequence ID" value="NZ_CP130454.1"/>
</dbReference>
<dbReference type="SMART" id="SM00028">
    <property type="entry name" value="TPR"/>
    <property type="match status" value="2"/>
</dbReference>
<keyword evidence="2" id="KW-0812">Transmembrane</keyword>
<keyword evidence="5" id="KW-1185">Reference proteome</keyword>
<dbReference type="InterPro" id="IPR019734">
    <property type="entry name" value="TPR_rpt"/>
</dbReference>
<proteinExistence type="predicted"/>
<name>A0ABT2EIM0_9BACT</name>
<dbReference type="SUPFAM" id="SSF48452">
    <property type="entry name" value="TPR-like"/>
    <property type="match status" value="1"/>
</dbReference>
<feature type="domain" description="DUF5683" evidence="3">
    <location>
        <begin position="102"/>
        <end position="154"/>
    </location>
</feature>
<dbReference type="Gene3D" id="1.25.40.10">
    <property type="entry name" value="Tetratricopeptide repeat domain"/>
    <property type="match status" value="1"/>
</dbReference>
<feature type="transmembrane region" description="Helical" evidence="2">
    <location>
        <begin position="128"/>
        <end position="147"/>
    </location>
</feature>
<organism evidence="4 5">
    <name type="scientific">Candidatus Fervidibacter sacchari</name>
    <dbReference type="NCBI Taxonomy" id="1448929"/>
    <lineage>
        <taxon>Bacteria</taxon>
        <taxon>Candidatus Fervidibacterota</taxon>
        <taxon>Candidatus Fervidibacter</taxon>
    </lineage>
</organism>
<keyword evidence="2" id="KW-0472">Membrane</keyword>
<dbReference type="InterPro" id="IPR011990">
    <property type="entry name" value="TPR-like_helical_dom_sf"/>
</dbReference>
<evidence type="ECO:0000256" key="1">
    <source>
        <dbReference type="PROSITE-ProRule" id="PRU00339"/>
    </source>
</evidence>
<evidence type="ECO:0000313" key="4">
    <source>
        <dbReference type="EMBL" id="MCS3917792.1"/>
    </source>
</evidence>
<dbReference type="PROSITE" id="PS50005">
    <property type="entry name" value="TPR"/>
    <property type="match status" value="1"/>
</dbReference>
<dbReference type="InterPro" id="IPR043738">
    <property type="entry name" value="DUF5683"/>
</dbReference>
<gene>
    <name evidence="4" type="ORF">M2350_000189</name>
</gene>
<feature type="repeat" description="TPR" evidence="1">
    <location>
        <begin position="41"/>
        <end position="74"/>
    </location>
</feature>